<feature type="region of interest" description="Disordered" evidence="1">
    <location>
        <begin position="245"/>
        <end position="273"/>
    </location>
</feature>
<evidence type="ECO:0008006" key="4">
    <source>
        <dbReference type="Google" id="ProtNLM"/>
    </source>
</evidence>
<keyword evidence="3" id="KW-1185">Reference proteome</keyword>
<organism evidence="2 3">
    <name type="scientific">Ramlibacter aquaticus</name>
    <dbReference type="NCBI Taxonomy" id="2780094"/>
    <lineage>
        <taxon>Bacteria</taxon>
        <taxon>Pseudomonadati</taxon>
        <taxon>Pseudomonadota</taxon>
        <taxon>Betaproteobacteria</taxon>
        <taxon>Burkholderiales</taxon>
        <taxon>Comamonadaceae</taxon>
        <taxon>Ramlibacter</taxon>
    </lineage>
</organism>
<feature type="compositionally biased region" description="Basic residues" evidence="1">
    <location>
        <begin position="264"/>
        <end position="273"/>
    </location>
</feature>
<comment type="caution">
    <text evidence="2">The sequence shown here is derived from an EMBL/GenBank/DDBJ whole genome shotgun (WGS) entry which is preliminary data.</text>
</comment>
<gene>
    <name evidence="2" type="ORF">IM725_05910</name>
</gene>
<accession>A0ABR9SCM5</accession>
<dbReference type="EMBL" id="JADDOJ010000016">
    <property type="protein sequence ID" value="MBE7940104.1"/>
    <property type="molecule type" value="Genomic_DNA"/>
</dbReference>
<evidence type="ECO:0000256" key="1">
    <source>
        <dbReference type="SAM" id="MobiDB-lite"/>
    </source>
</evidence>
<proteinExistence type="predicted"/>
<dbReference type="Proteomes" id="UP000715965">
    <property type="component" value="Unassembled WGS sequence"/>
</dbReference>
<protein>
    <recommendedName>
        <fullName evidence="4">Transcriptional regulator</fullName>
    </recommendedName>
</protein>
<evidence type="ECO:0000313" key="2">
    <source>
        <dbReference type="EMBL" id="MBE7940104.1"/>
    </source>
</evidence>
<name>A0ABR9SCM5_9BURK</name>
<sequence length="273" mass="30024">MEAVLENPAISSQWRYALLGSLEKPSAPRVCSTEDLTRLVQTARPNAAPATVRAAIDGLVEARALLKVSRGLYLNRRARPTVDLAEAARHIRSGALVSLESVLGECGFLNNPAAIVTAVLPFRANNVPNVGTVKTSGGQVFRFSALPERLFPKTEADERSMLQAGRFFPIAKPEVAALHWLYLALSPRSPMKEAPQDVDFSVLDLDLLKKLAWQWDLARPLQEWMQRVELTGDIQEPSALVVRTEQAAEESRNRGAGAKERLLARRRNSTPSA</sequence>
<reference evidence="2 3" key="1">
    <citation type="submission" date="2020-10" db="EMBL/GenBank/DDBJ databases">
        <title>Draft genome of Ramlibacter aquaticus LMG 30558.</title>
        <authorList>
            <person name="Props R."/>
        </authorList>
    </citation>
    <scope>NUCLEOTIDE SEQUENCE [LARGE SCALE GENOMIC DNA]</scope>
    <source>
        <strain evidence="2 3">LMG 30558</strain>
    </source>
</reference>
<feature type="compositionally biased region" description="Basic and acidic residues" evidence="1">
    <location>
        <begin position="249"/>
        <end position="263"/>
    </location>
</feature>
<dbReference type="RefSeq" id="WP_193779648.1">
    <property type="nucleotide sequence ID" value="NZ_JADDOJ010000016.1"/>
</dbReference>
<evidence type="ECO:0000313" key="3">
    <source>
        <dbReference type="Proteomes" id="UP000715965"/>
    </source>
</evidence>